<dbReference type="InterPro" id="IPR035979">
    <property type="entry name" value="RBD_domain_sf"/>
</dbReference>
<feature type="region of interest" description="Disordered" evidence="2">
    <location>
        <begin position="447"/>
        <end position="484"/>
    </location>
</feature>
<dbReference type="InterPro" id="IPR012677">
    <property type="entry name" value="Nucleotide-bd_a/b_plait_sf"/>
</dbReference>
<dbReference type="HOGENOM" id="CLU_018492_0_0_1"/>
<feature type="compositionally biased region" description="Acidic residues" evidence="2">
    <location>
        <begin position="41"/>
        <end position="55"/>
    </location>
</feature>
<dbReference type="SUPFAM" id="SSF54928">
    <property type="entry name" value="RNA-binding domain, RBD"/>
    <property type="match status" value="1"/>
</dbReference>
<gene>
    <name evidence="4" type="ORF">G210_4932</name>
</gene>
<accession>M3HRD2</accession>
<reference evidence="4 5" key="1">
    <citation type="submission" date="2013-02" db="EMBL/GenBank/DDBJ databases">
        <title>Genome sequence of Candida maltosa Xu316, a potential industrial strain for xylitol and ethanol production.</title>
        <authorList>
            <person name="Yu J."/>
            <person name="Wang Q."/>
            <person name="Geng X."/>
            <person name="Bao W."/>
            <person name="He P."/>
            <person name="Cai J."/>
        </authorList>
    </citation>
    <scope>NUCLEOTIDE SEQUENCE [LARGE SCALE GENOMIC DNA]</scope>
    <source>
        <strain evidence="5">Xu316</strain>
    </source>
</reference>
<protein>
    <recommendedName>
        <fullName evidence="3">RRM domain-containing protein</fullName>
    </recommendedName>
</protein>
<keyword evidence="5" id="KW-1185">Reference proteome</keyword>
<dbReference type="PANTHER" id="PTHR48176:SF1">
    <property type="entry name" value="DDRGK DOMAIN-CONTAINING PROTEIN 1"/>
    <property type="match status" value="1"/>
</dbReference>
<feature type="compositionally biased region" description="Low complexity" evidence="2">
    <location>
        <begin position="308"/>
        <end position="335"/>
    </location>
</feature>
<evidence type="ECO:0000256" key="1">
    <source>
        <dbReference type="PROSITE-ProRule" id="PRU00176"/>
    </source>
</evidence>
<keyword evidence="1" id="KW-0694">RNA-binding</keyword>
<feature type="domain" description="RRM" evidence="3">
    <location>
        <begin position="539"/>
        <end position="620"/>
    </location>
</feature>
<feature type="compositionally biased region" description="Low complexity" evidence="2">
    <location>
        <begin position="1"/>
        <end position="26"/>
    </location>
</feature>
<proteinExistence type="predicted"/>
<feature type="compositionally biased region" description="Acidic residues" evidence="2">
    <location>
        <begin position="63"/>
        <end position="76"/>
    </location>
</feature>
<dbReference type="GO" id="GO:0003723">
    <property type="term" value="F:RNA binding"/>
    <property type="evidence" value="ECO:0007669"/>
    <property type="project" value="UniProtKB-UniRule"/>
</dbReference>
<feature type="compositionally biased region" description="Basic and acidic residues" evidence="2">
    <location>
        <begin position="471"/>
        <end position="483"/>
    </location>
</feature>
<name>M3HRD2_CANMX</name>
<dbReference type="OrthoDB" id="4083013at2759"/>
<feature type="compositionally biased region" description="Acidic residues" evidence="2">
    <location>
        <begin position="449"/>
        <end position="470"/>
    </location>
</feature>
<dbReference type="InterPro" id="IPR000504">
    <property type="entry name" value="RRM_dom"/>
</dbReference>
<evidence type="ECO:0000313" key="4">
    <source>
        <dbReference type="EMBL" id="EMG50057.1"/>
    </source>
</evidence>
<dbReference type="GO" id="GO:0044389">
    <property type="term" value="F:ubiquitin-like protein ligase binding"/>
    <property type="evidence" value="ECO:0007669"/>
    <property type="project" value="TreeGrafter"/>
</dbReference>
<sequence>TSSSSSSSRSSNLELSSISSSSSSRLSTDDIKKVDDLQERPEEEEDNKESEEEEQQEVKEEKEVEEEEPQEEEEEEVPLKVKQELVDCLNEFVLTNRGGNGPTFSSFPIIMKIPVNETQPRSDIENIVSQCLGISTIYHHDTNTEENQESAEEYLTVGFTTKNELDDFIYKLYQEQMTFELDYSKFISHPGILFIKNLSSNLMSETDHFDSITINEETTPKHKLFEFLMDNCTFKSSEEVKIFNNDNNNASTTPLSAFAIVKFSNHLDVDILIKKYNKYIPNIFNNNTSVPLFLNKYLNRKERFVPPSSSSSSSSSSTTAATSMSSMSTSNNGNNSKSNDNCNLIIVENLLNFKPQPYFTRMDFERFINKFKNFGNVIDSIYFPLVDKGVNLDDIKIFDYGYIRFKQPNPNLMENTLRILYYLNGLSWEEFINLDVNNLPPLLSIITEENTDKEEEEEKEEDTEEKAEEGEEKKTEGSEETNNRKLSITIAQHKHNHNLFAQANSFYLSLSKNSSLGVSFPNPMFTINQFSRNLNYQETNIYVNNLPIVFNNDDVTWEKFWGQFGKIKSAKIIKPQFYHENEDENKSGKIGFVFYQTFKMAIGAILMTNNKVVNVDHFNPIIIQSSFAIQKSNTNKDLKPHLSQQQHQQLQQQQQQSQNPHQQSHVHHPHQQIPNHQVN</sequence>
<dbReference type="AlphaFoldDB" id="M3HRD2"/>
<feature type="region of interest" description="Disordered" evidence="2">
    <location>
        <begin position="1"/>
        <end position="79"/>
    </location>
</feature>
<evidence type="ECO:0000313" key="5">
    <source>
        <dbReference type="Proteomes" id="UP000011777"/>
    </source>
</evidence>
<dbReference type="Gene3D" id="3.30.70.330">
    <property type="match status" value="1"/>
</dbReference>
<dbReference type="OMA" id="KPQFYHE"/>
<feature type="compositionally biased region" description="Basic and acidic residues" evidence="2">
    <location>
        <begin position="27"/>
        <end position="40"/>
    </location>
</feature>
<feature type="non-terminal residue" evidence="4">
    <location>
        <position position="1"/>
    </location>
</feature>
<dbReference type="InterPro" id="IPR050899">
    <property type="entry name" value="DDRGK_domain-containing"/>
</dbReference>
<evidence type="ECO:0000259" key="3">
    <source>
        <dbReference type="PROSITE" id="PS50102"/>
    </source>
</evidence>
<feature type="compositionally biased region" description="Low complexity" evidence="2">
    <location>
        <begin position="641"/>
        <end position="663"/>
    </location>
</feature>
<dbReference type="PROSITE" id="PS50102">
    <property type="entry name" value="RRM"/>
    <property type="match status" value="1"/>
</dbReference>
<dbReference type="eggNOG" id="ENOG502RPTF">
    <property type="taxonomic scope" value="Eukaryota"/>
</dbReference>
<dbReference type="Proteomes" id="UP000011777">
    <property type="component" value="Unassembled WGS sequence"/>
</dbReference>
<feature type="region of interest" description="Disordered" evidence="2">
    <location>
        <begin position="638"/>
        <end position="679"/>
    </location>
</feature>
<dbReference type="STRING" id="1245528.M3HRD2"/>
<organism evidence="4 5">
    <name type="scientific">Candida maltosa (strain Xu316)</name>
    <name type="common">Yeast</name>
    <dbReference type="NCBI Taxonomy" id="1245528"/>
    <lineage>
        <taxon>Eukaryota</taxon>
        <taxon>Fungi</taxon>
        <taxon>Dikarya</taxon>
        <taxon>Ascomycota</taxon>
        <taxon>Saccharomycotina</taxon>
        <taxon>Pichiomycetes</taxon>
        <taxon>Debaryomycetaceae</taxon>
        <taxon>Candida/Lodderomyces clade</taxon>
        <taxon>Candida</taxon>
    </lineage>
</organism>
<dbReference type="EMBL" id="AOGT01000383">
    <property type="protein sequence ID" value="EMG50057.1"/>
    <property type="molecule type" value="Genomic_DNA"/>
</dbReference>
<dbReference type="PANTHER" id="PTHR48176">
    <property type="entry name" value="DDRGK DOMAIN-CONTAINING PROTEIN 1"/>
    <property type="match status" value="1"/>
</dbReference>
<comment type="caution">
    <text evidence="4">The sequence shown here is derived from an EMBL/GenBank/DDBJ whole genome shotgun (WGS) entry which is preliminary data.</text>
</comment>
<feature type="region of interest" description="Disordered" evidence="2">
    <location>
        <begin position="304"/>
        <end position="335"/>
    </location>
</feature>
<feature type="non-terminal residue" evidence="4">
    <location>
        <position position="679"/>
    </location>
</feature>
<evidence type="ECO:0000256" key="2">
    <source>
        <dbReference type="SAM" id="MobiDB-lite"/>
    </source>
</evidence>